<name>A0AAD7UFK1_9STRA</name>
<keyword evidence="4" id="KW-1185">Reference proteome</keyword>
<dbReference type="InterPro" id="IPR014710">
    <property type="entry name" value="RmlC-like_jellyroll"/>
</dbReference>
<dbReference type="Proteomes" id="UP001230188">
    <property type="component" value="Unassembled WGS sequence"/>
</dbReference>
<dbReference type="PANTHER" id="PTHR23011">
    <property type="entry name" value="CYCLIC NUCLEOTIDE-BINDING DOMAIN CONTAINING PROTEIN"/>
    <property type="match status" value="1"/>
</dbReference>
<dbReference type="SMART" id="SM00100">
    <property type="entry name" value="cNMP"/>
    <property type="match status" value="2"/>
</dbReference>
<dbReference type="InterPro" id="IPR000595">
    <property type="entry name" value="cNMP-bd_dom"/>
</dbReference>
<dbReference type="EMBL" id="JAQMWT010000362">
    <property type="protein sequence ID" value="KAJ8603011.1"/>
    <property type="molecule type" value="Genomic_DNA"/>
</dbReference>
<dbReference type="PROSITE" id="PS50042">
    <property type="entry name" value="CNMP_BINDING_3"/>
    <property type="match status" value="2"/>
</dbReference>
<evidence type="ECO:0000259" key="2">
    <source>
        <dbReference type="PROSITE" id="PS50042"/>
    </source>
</evidence>
<dbReference type="CDD" id="cd00038">
    <property type="entry name" value="CAP_ED"/>
    <property type="match status" value="2"/>
</dbReference>
<dbReference type="SUPFAM" id="SSF51206">
    <property type="entry name" value="cAMP-binding domain-like"/>
    <property type="match status" value="2"/>
</dbReference>
<protein>
    <recommendedName>
        <fullName evidence="2">Cyclic nucleotide-binding domain-containing protein</fullName>
    </recommendedName>
</protein>
<evidence type="ECO:0000313" key="3">
    <source>
        <dbReference type="EMBL" id="KAJ8603011.1"/>
    </source>
</evidence>
<dbReference type="Pfam" id="PF00027">
    <property type="entry name" value="cNMP_binding"/>
    <property type="match status" value="1"/>
</dbReference>
<dbReference type="Gene3D" id="2.60.120.10">
    <property type="entry name" value="Jelly Rolls"/>
    <property type="match status" value="2"/>
</dbReference>
<accession>A0AAD7UFK1</accession>
<evidence type="ECO:0000313" key="4">
    <source>
        <dbReference type="Proteomes" id="UP001230188"/>
    </source>
</evidence>
<comment type="caution">
    <text evidence="3">The sequence shown here is derived from an EMBL/GenBank/DDBJ whole genome shotgun (WGS) entry which is preliminary data.</text>
</comment>
<feature type="domain" description="Cyclic nucleotide-binding" evidence="2">
    <location>
        <begin position="158"/>
        <end position="280"/>
    </location>
</feature>
<reference evidence="3" key="1">
    <citation type="submission" date="2023-01" db="EMBL/GenBank/DDBJ databases">
        <title>Metagenome sequencing of chrysophaentin producing Chrysophaeum taylorii.</title>
        <authorList>
            <person name="Davison J."/>
            <person name="Bewley C."/>
        </authorList>
    </citation>
    <scope>NUCLEOTIDE SEQUENCE</scope>
    <source>
        <strain evidence="3">NIES-1699</strain>
    </source>
</reference>
<gene>
    <name evidence="3" type="ORF">CTAYLR_001552</name>
</gene>
<feature type="region of interest" description="Disordered" evidence="1">
    <location>
        <begin position="599"/>
        <end position="642"/>
    </location>
</feature>
<evidence type="ECO:0000256" key="1">
    <source>
        <dbReference type="SAM" id="MobiDB-lite"/>
    </source>
</evidence>
<feature type="domain" description="Cyclic nucleotide-binding" evidence="2">
    <location>
        <begin position="405"/>
        <end position="467"/>
    </location>
</feature>
<dbReference type="AlphaFoldDB" id="A0AAD7UFK1"/>
<organism evidence="3 4">
    <name type="scientific">Chrysophaeum taylorii</name>
    <dbReference type="NCBI Taxonomy" id="2483200"/>
    <lineage>
        <taxon>Eukaryota</taxon>
        <taxon>Sar</taxon>
        <taxon>Stramenopiles</taxon>
        <taxon>Ochrophyta</taxon>
        <taxon>Pelagophyceae</taxon>
        <taxon>Pelagomonadales</taxon>
        <taxon>Pelagomonadaceae</taxon>
        <taxon>Chrysophaeum</taxon>
    </lineage>
</organism>
<sequence>MTVTEYPSDVMRTMNNFLEEMSASELVATARSCLAAGEVSRATRAIDMARSLDSGSVEVLEASSAVHRRAGRFAEAMRDAIVARRHKSERETPAEPCLPDFEALQQEEKPGVPLNRTKRQVKQWIDILKSNRFFASLHQREENSNKDLLGQPDVEGPLVDVAKCVRAIHYGAGQFIFNEGDVGELFYVIFHGEVAITKRMEVKHKSGEVTESEIVLVSLAAGDSFGDFALDSAERRPTRSADAKTKSACVLLTLTKDDYRTITQEIKELEYAERSRWLRQCAAFDSFSFESLRSLSRHLTVKLYDPNSVILKQDEEILELAVIKAGVVDLFKAVPESALCKQKRGTKEASSSHHKPPSLKRTATNALLQTIDAPTTETGMQLAVDELYRPEEPGNWVLQRNWREIENQRVFLAQTCPRRQMLVGVLGRGQLFGELAVLDANSRAPTTAVSLTTVVLYTLTRQVIDDLELRFHVALINFLNRSLVLYNPPDTKLAEYHRNRESWKLAKDKVLAKLMSKRWIDARRDVMRSQLSLQTKDTIDGTTPCCGGGDAHVVVQEKKNSSSAEELLDRRPTLDVFKAHATRWTECLLDTLPATTRRRRCRRSKRRGHKKYEKRPKLAPLGVLTDESRLGPKTATSSFPSP</sequence>
<dbReference type="InterPro" id="IPR018490">
    <property type="entry name" value="cNMP-bd_dom_sf"/>
</dbReference>
<feature type="compositionally biased region" description="Basic residues" evidence="1">
    <location>
        <begin position="599"/>
        <end position="614"/>
    </location>
</feature>
<dbReference type="PANTHER" id="PTHR23011:SF28">
    <property type="entry name" value="CYCLIC NUCLEOTIDE-BINDING DOMAIN CONTAINING PROTEIN"/>
    <property type="match status" value="1"/>
</dbReference>
<proteinExistence type="predicted"/>